<dbReference type="InterPro" id="IPR004046">
    <property type="entry name" value="GST_C"/>
</dbReference>
<sequence length="231" mass="25492">MPPLSRFFPRFSTGPVKETLMYELYAFATPNSVKVTIALEELGLPYTLHGINIRQGEQGGASFIALNPNGKVPVLIDRDAGGEKLLLTESAAILVHLAEKTGRLLPTDAPARARVFEQLFFHASALSPAFGQAGFFRRFASETLPLAIERFDNEARRVLGVLDGVLAHRDFVAGNAFSIADIAHFGWLWRRSFPGIALDRTPHVARWYEQIAARPGVQRGIDRVEALTARN</sequence>
<reference evidence="3 4" key="1">
    <citation type="submission" date="2019-07" db="EMBL/GenBank/DDBJ databases">
        <title>Whole genome shotgun sequence of Swaminathania salitolerans NBRC 104436.</title>
        <authorList>
            <person name="Hosoyama A."/>
            <person name="Uohara A."/>
            <person name="Ohji S."/>
            <person name="Ichikawa N."/>
        </authorList>
    </citation>
    <scope>NUCLEOTIDE SEQUENCE [LARGE SCALE GENOMIC DNA]</scope>
    <source>
        <strain evidence="3 4">NBRC 104436</strain>
    </source>
</reference>
<dbReference type="Gene3D" id="1.20.1050.10">
    <property type="match status" value="1"/>
</dbReference>
<dbReference type="InterPro" id="IPR040079">
    <property type="entry name" value="Glutathione_S-Trfase"/>
</dbReference>
<dbReference type="Proteomes" id="UP000321405">
    <property type="component" value="Unassembled WGS sequence"/>
</dbReference>
<protein>
    <submittedName>
        <fullName evidence="3">Thiol:disulfide oxidoreductase</fullName>
    </submittedName>
</protein>
<dbReference type="PROSITE" id="PS50404">
    <property type="entry name" value="GST_NTER"/>
    <property type="match status" value="1"/>
</dbReference>
<dbReference type="CDD" id="cd03048">
    <property type="entry name" value="GST_N_Ure2p_like"/>
    <property type="match status" value="1"/>
</dbReference>
<dbReference type="SUPFAM" id="SSF52833">
    <property type="entry name" value="Thioredoxin-like"/>
    <property type="match status" value="1"/>
</dbReference>
<dbReference type="Pfam" id="PF13409">
    <property type="entry name" value="GST_N_2"/>
    <property type="match status" value="1"/>
</dbReference>
<dbReference type="InterPro" id="IPR036282">
    <property type="entry name" value="Glutathione-S-Trfase_C_sf"/>
</dbReference>
<evidence type="ECO:0000259" key="2">
    <source>
        <dbReference type="PROSITE" id="PS50405"/>
    </source>
</evidence>
<dbReference type="EMBL" id="BJVC01000001">
    <property type="protein sequence ID" value="GEL01046.1"/>
    <property type="molecule type" value="Genomic_DNA"/>
</dbReference>
<gene>
    <name evidence="3" type="ORF">SSA02_02090</name>
</gene>
<dbReference type="InterPro" id="IPR036249">
    <property type="entry name" value="Thioredoxin-like_sf"/>
</dbReference>
<accession>A0A511BL14</accession>
<dbReference type="PANTHER" id="PTHR44051:SF8">
    <property type="entry name" value="GLUTATHIONE S-TRANSFERASE GSTA"/>
    <property type="match status" value="1"/>
</dbReference>
<dbReference type="PANTHER" id="PTHR44051">
    <property type="entry name" value="GLUTATHIONE S-TRANSFERASE-RELATED"/>
    <property type="match status" value="1"/>
</dbReference>
<dbReference type="SFLD" id="SFLDG01151">
    <property type="entry name" value="Main.2:_Nu-like"/>
    <property type="match status" value="1"/>
</dbReference>
<dbReference type="InterPro" id="IPR004045">
    <property type="entry name" value="Glutathione_S-Trfase_N"/>
</dbReference>
<proteinExistence type="predicted"/>
<evidence type="ECO:0000313" key="4">
    <source>
        <dbReference type="Proteomes" id="UP000321405"/>
    </source>
</evidence>
<dbReference type="AlphaFoldDB" id="A0A511BL14"/>
<organism evidence="3 4">
    <name type="scientific">Swaminathania salitolerans</name>
    <dbReference type="NCBI Taxonomy" id="182838"/>
    <lineage>
        <taxon>Bacteria</taxon>
        <taxon>Pseudomonadati</taxon>
        <taxon>Pseudomonadota</taxon>
        <taxon>Alphaproteobacteria</taxon>
        <taxon>Acetobacterales</taxon>
        <taxon>Acetobacteraceae</taxon>
        <taxon>Swaminathania</taxon>
    </lineage>
</organism>
<keyword evidence="4" id="KW-1185">Reference proteome</keyword>
<dbReference type="SUPFAM" id="SSF47616">
    <property type="entry name" value="GST C-terminal domain-like"/>
    <property type="match status" value="1"/>
</dbReference>
<evidence type="ECO:0000259" key="1">
    <source>
        <dbReference type="PROSITE" id="PS50404"/>
    </source>
</evidence>
<dbReference type="SFLD" id="SFLDS00019">
    <property type="entry name" value="Glutathione_Transferase_(cytos"/>
    <property type="match status" value="1"/>
</dbReference>
<dbReference type="SFLD" id="SFLDG00358">
    <property type="entry name" value="Main_(cytGST)"/>
    <property type="match status" value="1"/>
</dbReference>
<feature type="domain" description="GST C-terminal" evidence="2">
    <location>
        <begin position="108"/>
        <end position="231"/>
    </location>
</feature>
<dbReference type="PROSITE" id="PS50405">
    <property type="entry name" value="GST_CTER"/>
    <property type="match status" value="1"/>
</dbReference>
<dbReference type="Pfam" id="PF00043">
    <property type="entry name" value="GST_C"/>
    <property type="match status" value="1"/>
</dbReference>
<dbReference type="Gene3D" id="3.40.30.10">
    <property type="entry name" value="Glutaredoxin"/>
    <property type="match status" value="1"/>
</dbReference>
<evidence type="ECO:0000313" key="3">
    <source>
        <dbReference type="EMBL" id="GEL01046.1"/>
    </source>
</evidence>
<dbReference type="InterPro" id="IPR010987">
    <property type="entry name" value="Glutathione-S-Trfase_C-like"/>
</dbReference>
<feature type="domain" description="GST N-terminal" evidence="1">
    <location>
        <begin position="19"/>
        <end position="105"/>
    </location>
</feature>
<comment type="caution">
    <text evidence="3">The sequence shown here is derived from an EMBL/GenBank/DDBJ whole genome shotgun (WGS) entry which is preliminary data.</text>
</comment>
<name>A0A511BL14_9PROT</name>
<dbReference type="SFLD" id="SFLDG01150">
    <property type="entry name" value="Main.1:_Beta-like"/>
    <property type="match status" value="1"/>
</dbReference>